<accession>A0A822XW81</accession>
<feature type="compositionally biased region" description="Basic residues" evidence="1">
    <location>
        <begin position="31"/>
        <end position="67"/>
    </location>
</feature>
<dbReference type="InterPro" id="IPR033371">
    <property type="entry name" value="ARGLU1"/>
</dbReference>
<feature type="transmembrane region" description="Helical" evidence="2">
    <location>
        <begin position="6"/>
        <end position="26"/>
    </location>
</feature>
<keyword evidence="2" id="KW-0472">Membrane</keyword>
<name>A0A822XW81_NELNU</name>
<dbReference type="Proteomes" id="UP000607653">
    <property type="component" value="Unassembled WGS sequence"/>
</dbReference>
<reference evidence="3 4" key="1">
    <citation type="journal article" date="2020" name="Mol. Biol. Evol.">
        <title>Distinct Expression and Methylation Patterns for Genes with Different Fates following a Single Whole-Genome Duplication in Flowering Plants.</title>
        <authorList>
            <person name="Shi T."/>
            <person name="Rahmani R.S."/>
            <person name="Gugger P.F."/>
            <person name="Wang M."/>
            <person name="Li H."/>
            <person name="Zhang Y."/>
            <person name="Li Z."/>
            <person name="Wang Q."/>
            <person name="Van de Peer Y."/>
            <person name="Marchal K."/>
            <person name="Chen J."/>
        </authorList>
    </citation>
    <scope>NUCLEOTIDE SEQUENCE [LARGE SCALE GENOMIC DNA]</scope>
    <source>
        <tissue evidence="3">Leaf</tissue>
    </source>
</reference>
<feature type="region of interest" description="Disordered" evidence="1">
    <location>
        <begin position="31"/>
        <end position="114"/>
    </location>
</feature>
<evidence type="ECO:0000313" key="3">
    <source>
        <dbReference type="EMBL" id="DAD24587.1"/>
    </source>
</evidence>
<keyword evidence="2" id="KW-1133">Transmembrane helix</keyword>
<feature type="compositionally biased region" description="Polar residues" evidence="1">
    <location>
        <begin position="68"/>
        <end position="85"/>
    </location>
</feature>
<feature type="compositionally biased region" description="Basic and acidic residues" evidence="1">
    <location>
        <begin position="86"/>
        <end position="114"/>
    </location>
</feature>
<dbReference type="EMBL" id="DUZY01000001">
    <property type="protein sequence ID" value="DAD24587.1"/>
    <property type="molecule type" value="Genomic_DNA"/>
</dbReference>
<evidence type="ECO:0000256" key="1">
    <source>
        <dbReference type="SAM" id="MobiDB-lite"/>
    </source>
</evidence>
<dbReference type="AlphaFoldDB" id="A0A822XW81"/>
<dbReference type="PANTHER" id="PTHR31711:SF1">
    <property type="entry name" value="ARGININE AND GLUTAMATE-RICH PROTEIN 1"/>
    <property type="match status" value="1"/>
</dbReference>
<proteinExistence type="predicted"/>
<organism evidence="3 4">
    <name type="scientific">Nelumbo nucifera</name>
    <name type="common">Sacred lotus</name>
    <dbReference type="NCBI Taxonomy" id="4432"/>
    <lineage>
        <taxon>Eukaryota</taxon>
        <taxon>Viridiplantae</taxon>
        <taxon>Streptophyta</taxon>
        <taxon>Embryophyta</taxon>
        <taxon>Tracheophyta</taxon>
        <taxon>Spermatophyta</taxon>
        <taxon>Magnoliopsida</taxon>
        <taxon>Proteales</taxon>
        <taxon>Nelumbonaceae</taxon>
        <taxon>Nelumbo</taxon>
    </lineage>
</organism>
<comment type="caution">
    <text evidence="3">The sequence shown here is derived from an EMBL/GenBank/DDBJ whole genome shotgun (WGS) entry which is preliminary data.</text>
</comment>
<keyword evidence="2" id="KW-0812">Transmembrane</keyword>
<sequence length="114" mass="13366">MDGGNDLLVVSIVLLEFFSSVLLLTFTSFTRRKSHSISPRRRKSRSPTTRRRKSRSPTPRRHKRQRSRSTTVSPINRSRSPSLGSTERKNAIEKLKKEEEEEEKKRNLLERYAL</sequence>
<gene>
    <name evidence="3" type="ORF">HUJ06_026052</name>
</gene>
<dbReference type="PANTHER" id="PTHR31711">
    <property type="entry name" value="ARGININE AND GLUTAMATE-RICH PROTEIN 1"/>
    <property type="match status" value="1"/>
</dbReference>
<evidence type="ECO:0000313" key="4">
    <source>
        <dbReference type="Proteomes" id="UP000607653"/>
    </source>
</evidence>
<evidence type="ECO:0000256" key="2">
    <source>
        <dbReference type="SAM" id="Phobius"/>
    </source>
</evidence>
<protein>
    <submittedName>
        <fullName evidence="3">Uncharacterized protein</fullName>
    </submittedName>
</protein>
<keyword evidence="4" id="KW-1185">Reference proteome</keyword>